<evidence type="ECO:0000256" key="3">
    <source>
        <dbReference type="ARBA" id="ARBA00013194"/>
    </source>
</evidence>
<dbReference type="SUPFAM" id="SSF109998">
    <property type="entry name" value="Triger factor/SurA peptide-binding domain-like"/>
    <property type="match status" value="1"/>
</dbReference>
<comment type="catalytic activity">
    <reaction evidence="1">
        <text>[protein]-peptidylproline (omega=180) = [protein]-peptidylproline (omega=0)</text>
        <dbReference type="Rhea" id="RHEA:16237"/>
        <dbReference type="Rhea" id="RHEA-COMP:10747"/>
        <dbReference type="Rhea" id="RHEA-COMP:10748"/>
        <dbReference type="ChEBI" id="CHEBI:83833"/>
        <dbReference type="ChEBI" id="CHEBI:83834"/>
        <dbReference type="EC" id="5.2.1.8"/>
    </reaction>
</comment>
<proteinExistence type="inferred from homology"/>
<name>A0A1H9NB84_9HYPH</name>
<dbReference type="AlphaFoldDB" id="A0A1H9NB84"/>
<feature type="domain" description="PpiC" evidence="11">
    <location>
        <begin position="189"/>
        <end position="279"/>
    </location>
</feature>
<gene>
    <name evidence="12" type="ORF">SAMN05216548_11568</name>
</gene>
<dbReference type="Proteomes" id="UP000199647">
    <property type="component" value="Unassembled WGS sequence"/>
</dbReference>
<feature type="region of interest" description="Disordered" evidence="9">
    <location>
        <begin position="316"/>
        <end position="361"/>
    </location>
</feature>
<protein>
    <recommendedName>
        <fullName evidence="4">Parvulin-like PPIase</fullName>
        <ecNumber evidence="3">5.2.1.8</ecNumber>
    </recommendedName>
    <alternativeName>
        <fullName evidence="6">Peptidyl-prolyl cis-trans isomerase plp</fullName>
    </alternativeName>
    <alternativeName>
        <fullName evidence="7">Rotamase plp</fullName>
    </alternativeName>
</protein>
<evidence type="ECO:0000313" key="12">
    <source>
        <dbReference type="EMBL" id="SER33192.1"/>
    </source>
</evidence>
<evidence type="ECO:0000256" key="4">
    <source>
        <dbReference type="ARBA" id="ARBA00018370"/>
    </source>
</evidence>
<keyword evidence="5 8" id="KW-0697">Rotamase</keyword>
<dbReference type="InterPro" id="IPR000297">
    <property type="entry name" value="PPIase_PpiC"/>
</dbReference>
<feature type="chain" id="PRO_5011675098" description="Parvulin-like PPIase" evidence="10">
    <location>
        <begin position="29"/>
        <end position="361"/>
    </location>
</feature>
<evidence type="ECO:0000256" key="8">
    <source>
        <dbReference type="PROSITE-ProRule" id="PRU00278"/>
    </source>
</evidence>
<sequence>MKAVSTLKRTSCALAVLLASTAAVPAFAQDAKTTPAQSAPAETTPAQGTPAPAQDAGQAAPAPASPVTPQGSAAKADKDPNAVVAHVGNATITQADLALAAEDFSAELAQVPPNKRQSILTDVIVDMQVLAQAAEQQGLDKTDEFQKHLAFLRLRALRNEYVQKAVIQSITPDQIKAEYDKESASFKPEEEVHARHILVKTKEEAQQVIKDLESGKDFAAIAKSKSIDPSSDNGGDLGYFKHGQMVDAFEKAAFALKKGDYTKEPVQTQFGWHVIELEDKRMTTPPPLAEVEDQIRSTLLRQKFETVMADLRSKTKVDVVGAPAGAGAPADDAATPSDSDQEPAGTDAPAAPGGTSGSGQD</sequence>
<dbReference type="InterPro" id="IPR046357">
    <property type="entry name" value="PPIase_dom_sf"/>
</dbReference>
<dbReference type="InterPro" id="IPR027304">
    <property type="entry name" value="Trigger_fact/SurA_dom_sf"/>
</dbReference>
<dbReference type="InterPro" id="IPR050245">
    <property type="entry name" value="PrsA_foldase"/>
</dbReference>
<evidence type="ECO:0000259" key="11">
    <source>
        <dbReference type="PROSITE" id="PS50198"/>
    </source>
</evidence>
<dbReference type="Pfam" id="PF00639">
    <property type="entry name" value="Rotamase"/>
    <property type="match status" value="1"/>
</dbReference>
<dbReference type="EMBL" id="FOFG01000015">
    <property type="protein sequence ID" value="SER33192.1"/>
    <property type="molecule type" value="Genomic_DNA"/>
</dbReference>
<comment type="similarity">
    <text evidence="2">Belongs to the PpiC/parvulin rotamase family.</text>
</comment>
<evidence type="ECO:0000256" key="7">
    <source>
        <dbReference type="ARBA" id="ARBA00031484"/>
    </source>
</evidence>
<dbReference type="GO" id="GO:0003755">
    <property type="term" value="F:peptidyl-prolyl cis-trans isomerase activity"/>
    <property type="evidence" value="ECO:0007669"/>
    <property type="project" value="UniProtKB-KW"/>
</dbReference>
<feature type="compositionally biased region" description="Low complexity" evidence="9">
    <location>
        <begin position="343"/>
        <end position="353"/>
    </location>
</feature>
<dbReference type="SUPFAM" id="SSF54534">
    <property type="entry name" value="FKBP-like"/>
    <property type="match status" value="1"/>
</dbReference>
<feature type="region of interest" description="Disordered" evidence="9">
    <location>
        <begin position="29"/>
        <end position="78"/>
    </location>
</feature>
<feature type="compositionally biased region" description="Low complexity" evidence="9">
    <location>
        <begin position="318"/>
        <end position="334"/>
    </location>
</feature>
<accession>A0A1H9NB84</accession>
<feature type="signal peptide" evidence="10">
    <location>
        <begin position="1"/>
        <end position="28"/>
    </location>
</feature>
<evidence type="ECO:0000256" key="2">
    <source>
        <dbReference type="ARBA" id="ARBA00007656"/>
    </source>
</evidence>
<organism evidence="12 13">
    <name type="scientific">Faunimonas pinastri</name>
    <dbReference type="NCBI Taxonomy" id="1855383"/>
    <lineage>
        <taxon>Bacteria</taxon>
        <taxon>Pseudomonadati</taxon>
        <taxon>Pseudomonadota</taxon>
        <taxon>Alphaproteobacteria</taxon>
        <taxon>Hyphomicrobiales</taxon>
        <taxon>Afifellaceae</taxon>
        <taxon>Faunimonas</taxon>
    </lineage>
</organism>
<dbReference type="PANTHER" id="PTHR47245:SF2">
    <property type="entry name" value="PEPTIDYL-PROLYL CIS-TRANS ISOMERASE HP_0175-RELATED"/>
    <property type="match status" value="1"/>
</dbReference>
<dbReference type="STRING" id="1855383.SAMN05216548_11568"/>
<keyword evidence="10" id="KW-0732">Signal</keyword>
<keyword evidence="8 12" id="KW-0413">Isomerase</keyword>
<evidence type="ECO:0000313" key="13">
    <source>
        <dbReference type="Proteomes" id="UP000199647"/>
    </source>
</evidence>
<dbReference type="Gene3D" id="3.10.50.40">
    <property type="match status" value="1"/>
</dbReference>
<dbReference type="EC" id="5.2.1.8" evidence="3"/>
<reference evidence="12 13" key="1">
    <citation type="submission" date="2016-10" db="EMBL/GenBank/DDBJ databases">
        <authorList>
            <person name="de Groot N.N."/>
        </authorList>
    </citation>
    <scope>NUCLEOTIDE SEQUENCE [LARGE SCALE GENOMIC DNA]</scope>
    <source>
        <strain evidence="12 13">A52C2</strain>
    </source>
</reference>
<evidence type="ECO:0000256" key="1">
    <source>
        <dbReference type="ARBA" id="ARBA00000971"/>
    </source>
</evidence>
<feature type="compositionally biased region" description="Low complexity" evidence="9">
    <location>
        <begin position="39"/>
        <end position="62"/>
    </location>
</feature>
<dbReference type="OrthoDB" id="14196at2"/>
<evidence type="ECO:0000256" key="5">
    <source>
        <dbReference type="ARBA" id="ARBA00023110"/>
    </source>
</evidence>
<keyword evidence="13" id="KW-1185">Reference proteome</keyword>
<evidence type="ECO:0000256" key="9">
    <source>
        <dbReference type="SAM" id="MobiDB-lite"/>
    </source>
</evidence>
<dbReference type="RefSeq" id="WP_092498803.1">
    <property type="nucleotide sequence ID" value="NZ_FOFG01000015.1"/>
</dbReference>
<evidence type="ECO:0000256" key="10">
    <source>
        <dbReference type="SAM" id="SignalP"/>
    </source>
</evidence>
<evidence type="ECO:0000256" key="6">
    <source>
        <dbReference type="ARBA" id="ARBA00030642"/>
    </source>
</evidence>
<dbReference type="PANTHER" id="PTHR47245">
    <property type="entry name" value="PEPTIDYLPROLYL ISOMERASE"/>
    <property type="match status" value="1"/>
</dbReference>
<dbReference type="PROSITE" id="PS50198">
    <property type="entry name" value="PPIC_PPIASE_2"/>
    <property type="match status" value="1"/>
</dbReference>